<gene>
    <name evidence="1" type="ORF">PHACADRAFT_169353</name>
</gene>
<dbReference type="AlphaFoldDB" id="K5X7L7"/>
<organism evidence="1 2">
    <name type="scientific">Phanerochaete carnosa (strain HHB-10118-sp)</name>
    <name type="common">White-rot fungus</name>
    <name type="synonym">Peniophora carnosa</name>
    <dbReference type="NCBI Taxonomy" id="650164"/>
    <lineage>
        <taxon>Eukaryota</taxon>
        <taxon>Fungi</taxon>
        <taxon>Dikarya</taxon>
        <taxon>Basidiomycota</taxon>
        <taxon>Agaricomycotina</taxon>
        <taxon>Agaricomycetes</taxon>
        <taxon>Polyporales</taxon>
        <taxon>Phanerochaetaceae</taxon>
        <taxon>Phanerochaete</taxon>
    </lineage>
</organism>
<dbReference type="KEGG" id="pco:PHACADRAFT_169353"/>
<dbReference type="Proteomes" id="UP000008370">
    <property type="component" value="Unassembled WGS sequence"/>
</dbReference>
<dbReference type="HOGENOM" id="CLU_2441585_0_0_1"/>
<evidence type="ECO:0000313" key="1">
    <source>
        <dbReference type="EMBL" id="EKM58827.1"/>
    </source>
</evidence>
<keyword evidence="2" id="KW-1185">Reference proteome</keyword>
<protein>
    <submittedName>
        <fullName evidence="1">Uncharacterized protein</fullName>
    </submittedName>
</protein>
<sequence>MMQHESDAKGCSNMCERHRDEDVRISCADADADLRQTEAWISARRPRTPWAPDPARSEVAIALLLRAHVAGVRFLRPSGLRVQPHGVIIA</sequence>
<reference evidence="1 2" key="1">
    <citation type="journal article" date="2012" name="BMC Genomics">
        <title>Comparative genomics of the white-rot fungi, Phanerochaete carnosa and P. chrysosporium, to elucidate the genetic basis of the distinct wood types they colonize.</title>
        <authorList>
            <person name="Suzuki H."/>
            <person name="MacDonald J."/>
            <person name="Syed K."/>
            <person name="Salamov A."/>
            <person name="Hori C."/>
            <person name="Aerts A."/>
            <person name="Henrissat B."/>
            <person name="Wiebenga A."/>
            <person name="vanKuyk P.A."/>
            <person name="Barry K."/>
            <person name="Lindquist E."/>
            <person name="LaButti K."/>
            <person name="Lapidus A."/>
            <person name="Lucas S."/>
            <person name="Coutinho P."/>
            <person name="Gong Y."/>
            <person name="Samejima M."/>
            <person name="Mahadevan R."/>
            <person name="Abou-Zaid M."/>
            <person name="de Vries R.P."/>
            <person name="Igarashi K."/>
            <person name="Yadav J.S."/>
            <person name="Grigoriev I.V."/>
            <person name="Master E.R."/>
        </authorList>
    </citation>
    <scope>NUCLEOTIDE SEQUENCE [LARGE SCALE GENOMIC DNA]</scope>
    <source>
        <strain evidence="1 2">HHB-10118-sp</strain>
    </source>
</reference>
<proteinExistence type="predicted"/>
<evidence type="ECO:0000313" key="2">
    <source>
        <dbReference type="Proteomes" id="UP000008370"/>
    </source>
</evidence>
<dbReference type="RefSeq" id="XP_007391419.1">
    <property type="nucleotide sequence ID" value="XM_007391357.1"/>
</dbReference>
<dbReference type="EMBL" id="JH930469">
    <property type="protein sequence ID" value="EKM58827.1"/>
    <property type="molecule type" value="Genomic_DNA"/>
</dbReference>
<dbReference type="GeneID" id="18909468"/>
<dbReference type="InParanoid" id="K5X7L7"/>
<accession>K5X7L7</accession>
<name>K5X7L7_PHACS</name>